<evidence type="ECO:0000313" key="11">
    <source>
        <dbReference type="EMBL" id="QJW99306.1"/>
    </source>
</evidence>
<feature type="transmembrane region" description="Helical" evidence="9">
    <location>
        <begin position="203"/>
        <end position="228"/>
    </location>
</feature>
<dbReference type="InterPro" id="IPR006669">
    <property type="entry name" value="MgtE_transporter"/>
</dbReference>
<evidence type="ECO:0000256" key="7">
    <source>
        <dbReference type="ARBA" id="ARBA00023136"/>
    </source>
</evidence>
<dbReference type="PROSITE" id="PS51371">
    <property type="entry name" value="CBS"/>
    <property type="match status" value="2"/>
</dbReference>
<keyword evidence="8" id="KW-0129">CBS domain</keyword>
<feature type="domain" description="CBS" evidence="10">
    <location>
        <begin position="17"/>
        <end position="80"/>
    </location>
</feature>
<evidence type="ECO:0000259" key="10">
    <source>
        <dbReference type="PROSITE" id="PS51371"/>
    </source>
</evidence>
<dbReference type="RefSeq" id="WP_171474287.1">
    <property type="nucleotide sequence ID" value="NZ_CP053452.2"/>
</dbReference>
<dbReference type="SUPFAM" id="SSF161093">
    <property type="entry name" value="MgtE membrane domain-like"/>
    <property type="match status" value="1"/>
</dbReference>
<dbReference type="SUPFAM" id="SSF54631">
    <property type="entry name" value="CBS-domain pair"/>
    <property type="match status" value="1"/>
</dbReference>
<dbReference type="InterPro" id="IPR006667">
    <property type="entry name" value="SLC41_membr_dom"/>
</dbReference>
<feature type="transmembrane region" description="Helical" evidence="9">
    <location>
        <begin position="249"/>
        <end position="270"/>
    </location>
</feature>
<evidence type="ECO:0000256" key="4">
    <source>
        <dbReference type="ARBA" id="ARBA00022692"/>
    </source>
</evidence>
<dbReference type="InterPro" id="IPR000644">
    <property type="entry name" value="CBS_dom"/>
</dbReference>
<evidence type="ECO:0000256" key="3">
    <source>
        <dbReference type="ARBA" id="ARBA00022448"/>
    </source>
</evidence>
<dbReference type="CDD" id="cd04606">
    <property type="entry name" value="CBS_pair_Mg_transporter"/>
    <property type="match status" value="1"/>
</dbReference>
<dbReference type="GO" id="GO:0016020">
    <property type="term" value="C:membrane"/>
    <property type="evidence" value="ECO:0007669"/>
    <property type="project" value="UniProtKB-SubCell"/>
</dbReference>
<dbReference type="EMBL" id="CP053452">
    <property type="protein sequence ID" value="QJW99306.1"/>
    <property type="molecule type" value="Genomic_DNA"/>
</dbReference>
<feature type="domain" description="CBS" evidence="10">
    <location>
        <begin position="81"/>
        <end position="140"/>
    </location>
</feature>
<keyword evidence="12" id="KW-1185">Reference proteome</keyword>
<evidence type="ECO:0000256" key="2">
    <source>
        <dbReference type="ARBA" id="ARBA00009749"/>
    </source>
</evidence>
<name>A0A6M5Z0N7_9BACT</name>
<reference evidence="12" key="1">
    <citation type="submission" date="2020-05" db="EMBL/GenBank/DDBJ databases">
        <title>Frigoriglobus tundricola gen. nov., sp. nov., a psychrotolerant cellulolytic planctomycete of the family Gemmataceae with two divergent copies of 16S rRNA gene.</title>
        <authorList>
            <person name="Kulichevskaya I.S."/>
            <person name="Ivanova A.A."/>
            <person name="Naumoff D.G."/>
            <person name="Beletsky A.V."/>
            <person name="Rijpstra W.I.C."/>
            <person name="Sinninghe Damste J.S."/>
            <person name="Mardanov A.V."/>
            <person name="Ravin N.V."/>
            <person name="Dedysh S.N."/>
        </authorList>
    </citation>
    <scope>NUCLEOTIDE SEQUENCE [LARGE SCALE GENOMIC DNA]</scope>
    <source>
        <strain evidence="12">PL17</strain>
    </source>
</reference>
<dbReference type="Pfam" id="PF01769">
    <property type="entry name" value="MgtE"/>
    <property type="match status" value="1"/>
</dbReference>
<dbReference type="InterPro" id="IPR036739">
    <property type="entry name" value="SLC41_membr_dom_sf"/>
</dbReference>
<gene>
    <name evidence="11" type="ORF">FTUN_6909</name>
</gene>
<proteinExistence type="inferred from homology"/>
<evidence type="ECO:0000256" key="8">
    <source>
        <dbReference type="PROSITE-ProRule" id="PRU00703"/>
    </source>
</evidence>
<keyword evidence="3" id="KW-0813">Transport</keyword>
<evidence type="ECO:0000313" key="12">
    <source>
        <dbReference type="Proteomes" id="UP000503447"/>
    </source>
</evidence>
<dbReference type="InterPro" id="IPR046342">
    <property type="entry name" value="CBS_dom_sf"/>
</dbReference>
<dbReference type="SMART" id="SM00116">
    <property type="entry name" value="CBS"/>
    <property type="match status" value="2"/>
</dbReference>
<keyword evidence="7 9" id="KW-0472">Membrane</keyword>
<accession>A0A6M5Z0N7</accession>
<feature type="transmembrane region" description="Helical" evidence="9">
    <location>
        <begin position="276"/>
        <end position="299"/>
    </location>
</feature>
<comment type="similarity">
    <text evidence="2">Belongs to the SLC41A transporter family.</text>
</comment>
<keyword evidence="5" id="KW-0460">Magnesium</keyword>
<comment type="subcellular location">
    <subcellularLocation>
        <location evidence="1">Membrane</location>
        <topology evidence="1">Multi-pass membrane protein</topology>
    </subcellularLocation>
</comment>
<dbReference type="Pfam" id="PF00571">
    <property type="entry name" value="CBS"/>
    <property type="match status" value="2"/>
</dbReference>
<evidence type="ECO:0000256" key="1">
    <source>
        <dbReference type="ARBA" id="ARBA00004141"/>
    </source>
</evidence>
<organism evidence="11 12">
    <name type="scientific">Frigoriglobus tundricola</name>
    <dbReference type="NCBI Taxonomy" id="2774151"/>
    <lineage>
        <taxon>Bacteria</taxon>
        <taxon>Pseudomonadati</taxon>
        <taxon>Planctomycetota</taxon>
        <taxon>Planctomycetia</taxon>
        <taxon>Gemmatales</taxon>
        <taxon>Gemmataceae</taxon>
        <taxon>Frigoriglobus</taxon>
    </lineage>
</organism>
<feature type="transmembrane region" description="Helical" evidence="9">
    <location>
        <begin position="311"/>
        <end position="332"/>
    </location>
</feature>
<dbReference type="PANTHER" id="PTHR43773">
    <property type="entry name" value="MAGNESIUM TRANSPORTER MGTE"/>
    <property type="match status" value="1"/>
</dbReference>
<dbReference type="AlphaFoldDB" id="A0A6M5Z0N7"/>
<evidence type="ECO:0000256" key="5">
    <source>
        <dbReference type="ARBA" id="ARBA00022842"/>
    </source>
</evidence>
<sequence length="337" mass="36362">MPLHLTEAQLNEPVTSYTRSDYATLYPDWTAGEALAHMRNNPPPGRIIYFYVVDESMRLLGVVPTRRLLLAALDTRVRDIMIASVIAIPAAATLLDACEFFTMHRLLAFPVVDEVRRLVGVIDIEAYAEELAETGDGDATPVPPGPRDDVFQLIGVRLTRAQQARPLAAFRGRFPWLLCNVVGGSLAAVLMELYSAELNWQHAVLALFIPVVLALSESVAIQSVTLALEAFRDAGPSWSELFRRLRPEALTGALLGLVTGCMIGALAGVWHGMAKLFVIVLGGITIGVTGAAVAGLAVPHVLRLLKRDPQLAAGPIALTCADVVALLAYFNLARLLI</sequence>
<keyword evidence="4 9" id="KW-0812">Transmembrane</keyword>
<evidence type="ECO:0000256" key="6">
    <source>
        <dbReference type="ARBA" id="ARBA00022989"/>
    </source>
</evidence>
<protein>
    <recommendedName>
        <fullName evidence="10">CBS domain-containing protein</fullName>
    </recommendedName>
</protein>
<dbReference type="Gene3D" id="3.10.580.10">
    <property type="entry name" value="CBS-domain"/>
    <property type="match status" value="1"/>
</dbReference>
<dbReference type="PANTHER" id="PTHR43773:SF1">
    <property type="entry name" value="MAGNESIUM TRANSPORTER MGTE"/>
    <property type="match status" value="1"/>
</dbReference>
<keyword evidence="6 9" id="KW-1133">Transmembrane helix</keyword>
<feature type="transmembrane region" description="Helical" evidence="9">
    <location>
        <begin position="174"/>
        <end position="191"/>
    </location>
</feature>
<dbReference type="KEGG" id="ftj:FTUN_6909"/>
<dbReference type="Gene3D" id="1.10.357.20">
    <property type="entry name" value="SLC41 divalent cation transporters, integral membrane domain"/>
    <property type="match status" value="1"/>
</dbReference>
<dbReference type="GO" id="GO:0015095">
    <property type="term" value="F:magnesium ion transmembrane transporter activity"/>
    <property type="evidence" value="ECO:0007669"/>
    <property type="project" value="InterPro"/>
</dbReference>
<evidence type="ECO:0000256" key="9">
    <source>
        <dbReference type="SAM" id="Phobius"/>
    </source>
</evidence>
<dbReference type="Proteomes" id="UP000503447">
    <property type="component" value="Chromosome"/>
</dbReference>